<feature type="transmembrane region" description="Helical" evidence="1">
    <location>
        <begin position="74"/>
        <end position="96"/>
    </location>
</feature>
<dbReference type="GO" id="GO:0016989">
    <property type="term" value="F:sigma factor antagonist activity"/>
    <property type="evidence" value="ECO:0007669"/>
    <property type="project" value="TreeGrafter"/>
</dbReference>
<dbReference type="InterPro" id="IPR032508">
    <property type="entry name" value="FecR_C"/>
</dbReference>
<feature type="domain" description="FecR protein" evidence="2">
    <location>
        <begin position="120"/>
        <end position="209"/>
    </location>
</feature>
<sequence length="349" mass="39864">MHIDDELVRKFFGRECNEEEAKLVADWLKQHPHEAERYYKESDWINEPGAELPREGWDVMWNELSRSTSKKTPVLHWGSSIAAAVCLLLGSLWFFLPGKKPDHQLAARLPADSVIIRNDSDTSIDRTLSDGTIVKLLPHSVIRLSLPQWDTARQVQVEGEIVFHVAQDPKRPFIAYCNNLSVQALGTVFSVKEQRTAKQVNVRLYEGKVVVRPVRGKGEHRTRDFDSFLLPGQELTISPAYDAPQVTWFLQGQHKQVVVGKKRKGEMLTVQPTGWYEFTNQPLADVFTTLEVLYGVHIHYHKTTLEKLFFIGRFGPGDSIDYVLNTIALLNDLEITTGSDNHYYVAKKR</sequence>
<dbReference type="Pfam" id="PF16344">
    <property type="entry name" value="FecR_C"/>
    <property type="match status" value="1"/>
</dbReference>
<accession>A0A5B2VJS1</accession>
<dbReference type="Gene3D" id="3.55.50.30">
    <property type="match status" value="1"/>
</dbReference>
<evidence type="ECO:0000256" key="1">
    <source>
        <dbReference type="SAM" id="Phobius"/>
    </source>
</evidence>
<dbReference type="AlphaFoldDB" id="A0A5B2VJS1"/>
<comment type="caution">
    <text evidence="4">The sequence shown here is derived from an EMBL/GenBank/DDBJ whole genome shotgun (WGS) entry which is preliminary data.</text>
</comment>
<keyword evidence="1" id="KW-0472">Membrane</keyword>
<evidence type="ECO:0000259" key="3">
    <source>
        <dbReference type="Pfam" id="PF16344"/>
    </source>
</evidence>
<dbReference type="Gene3D" id="2.60.120.1440">
    <property type="match status" value="1"/>
</dbReference>
<dbReference type="InterPro" id="IPR006860">
    <property type="entry name" value="FecR"/>
</dbReference>
<dbReference type="InterPro" id="IPR012373">
    <property type="entry name" value="Ferrdict_sens_TM"/>
</dbReference>
<dbReference type="PANTHER" id="PTHR30273">
    <property type="entry name" value="PERIPLASMIC SIGNAL SENSOR AND SIGMA FACTOR ACTIVATOR FECR-RELATED"/>
    <property type="match status" value="1"/>
</dbReference>
<protein>
    <submittedName>
        <fullName evidence="4">DUF4974 domain-containing protein</fullName>
    </submittedName>
</protein>
<evidence type="ECO:0000313" key="4">
    <source>
        <dbReference type="EMBL" id="KAA2239843.1"/>
    </source>
</evidence>
<dbReference type="EMBL" id="VUOC01000004">
    <property type="protein sequence ID" value="KAA2239843.1"/>
    <property type="molecule type" value="Genomic_DNA"/>
</dbReference>
<proteinExistence type="predicted"/>
<evidence type="ECO:0000259" key="2">
    <source>
        <dbReference type="Pfam" id="PF04773"/>
    </source>
</evidence>
<evidence type="ECO:0000313" key="5">
    <source>
        <dbReference type="Proteomes" id="UP000324611"/>
    </source>
</evidence>
<dbReference type="PIRSF" id="PIRSF018266">
    <property type="entry name" value="FecR"/>
    <property type="match status" value="1"/>
</dbReference>
<organism evidence="4 5">
    <name type="scientific">Chitinophaga agrisoli</name>
    <dbReference type="NCBI Taxonomy" id="2607653"/>
    <lineage>
        <taxon>Bacteria</taxon>
        <taxon>Pseudomonadati</taxon>
        <taxon>Bacteroidota</taxon>
        <taxon>Chitinophagia</taxon>
        <taxon>Chitinophagales</taxon>
        <taxon>Chitinophagaceae</taxon>
        <taxon>Chitinophaga</taxon>
    </lineage>
</organism>
<feature type="domain" description="Protein FecR C-terminal" evidence="3">
    <location>
        <begin position="276"/>
        <end position="340"/>
    </location>
</feature>
<dbReference type="RefSeq" id="WP_149841020.1">
    <property type="nucleotide sequence ID" value="NZ_VUOC01000004.1"/>
</dbReference>
<keyword evidence="1" id="KW-1133">Transmembrane helix</keyword>
<dbReference type="Pfam" id="PF04773">
    <property type="entry name" value="FecR"/>
    <property type="match status" value="1"/>
</dbReference>
<name>A0A5B2VJS1_9BACT</name>
<dbReference type="PANTHER" id="PTHR30273:SF2">
    <property type="entry name" value="PROTEIN FECR"/>
    <property type="match status" value="1"/>
</dbReference>
<gene>
    <name evidence="4" type="ORF">F0L74_27030</name>
</gene>
<reference evidence="4 5" key="2">
    <citation type="submission" date="2019-09" db="EMBL/GenBank/DDBJ databases">
        <authorList>
            <person name="Jin C."/>
        </authorList>
    </citation>
    <scope>NUCLEOTIDE SEQUENCE [LARGE SCALE GENOMIC DNA]</scope>
    <source>
        <strain evidence="4 5">BN140078</strain>
    </source>
</reference>
<dbReference type="Proteomes" id="UP000324611">
    <property type="component" value="Unassembled WGS sequence"/>
</dbReference>
<reference evidence="4 5" key="1">
    <citation type="submission" date="2019-09" db="EMBL/GenBank/DDBJ databases">
        <title>Chitinophaga ginsengihumi sp. nov., isolated from soil of ginseng rhizosphere.</title>
        <authorList>
            <person name="Lee J."/>
        </authorList>
    </citation>
    <scope>NUCLEOTIDE SEQUENCE [LARGE SCALE GENOMIC DNA]</scope>
    <source>
        <strain evidence="4 5">BN140078</strain>
    </source>
</reference>
<keyword evidence="1" id="KW-0812">Transmembrane</keyword>
<keyword evidence="5" id="KW-1185">Reference proteome</keyword>